<sequence length="187" mass="20566">MRWGKLLALSAGFLWMVFPVCALSLRHIRATKITPSSTAIMVHWTAEEKATLASVWGKINIEQDGHDALTRLLVVYPWTQRYFSSFGNLSNVTAISGNAKVHGHGKKVLSAVDEAIHHIDDIKHFLSALSKKHAQELHVDPENFKRLADVLAIVVAGKLGTAFTPQVQAAWEKFSAGLVAALSHGYF</sequence>
<accession>A0A803K082</accession>
<dbReference type="GO" id="GO:0005833">
    <property type="term" value="C:hemoglobin complex"/>
    <property type="evidence" value="ECO:0007669"/>
    <property type="project" value="InterPro"/>
</dbReference>
<evidence type="ECO:0000256" key="5">
    <source>
        <dbReference type="ARBA" id="ARBA00022723"/>
    </source>
</evidence>
<dbReference type="FunFam" id="1.10.490.10:FF:000001">
    <property type="entry name" value="Hemoglobin subunit beta"/>
    <property type="match status" value="1"/>
</dbReference>
<name>A0A803K082_XENTR</name>
<evidence type="ECO:0000313" key="10">
    <source>
        <dbReference type="Ensembl" id="ENSXETP00000113706"/>
    </source>
</evidence>
<feature type="domain" description="Globin" evidence="9">
    <location>
        <begin position="43"/>
        <end position="187"/>
    </location>
</feature>
<dbReference type="InParanoid" id="A0A803K082"/>
<dbReference type="GO" id="GO:0020037">
    <property type="term" value="F:heme binding"/>
    <property type="evidence" value="ECO:0007669"/>
    <property type="project" value="InterPro"/>
</dbReference>
<dbReference type="InterPro" id="IPR050056">
    <property type="entry name" value="Hemoglobin_oxygen_transport"/>
</dbReference>
<keyword evidence="3 7" id="KW-0349">Heme</keyword>
<organism evidence="10">
    <name type="scientific">Xenopus tropicalis</name>
    <name type="common">Western clawed frog</name>
    <name type="synonym">Silurana tropicalis</name>
    <dbReference type="NCBI Taxonomy" id="8364"/>
    <lineage>
        <taxon>Eukaryota</taxon>
        <taxon>Metazoa</taxon>
        <taxon>Chordata</taxon>
        <taxon>Craniata</taxon>
        <taxon>Vertebrata</taxon>
        <taxon>Euteleostomi</taxon>
        <taxon>Amphibia</taxon>
        <taxon>Batrachia</taxon>
        <taxon>Anura</taxon>
        <taxon>Pipoidea</taxon>
        <taxon>Pipidae</taxon>
        <taxon>Xenopodinae</taxon>
        <taxon>Xenopus</taxon>
        <taxon>Silurana</taxon>
    </lineage>
</organism>
<evidence type="ECO:0000256" key="2">
    <source>
        <dbReference type="ARBA" id="ARBA00022448"/>
    </source>
</evidence>
<dbReference type="Pfam" id="PF00042">
    <property type="entry name" value="Globin"/>
    <property type="match status" value="1"/>
</dbReference>
<dbReference type="CDD" id="cd08925">
    <property type="entry name" value="Hb-beta-like"/>
    <property type="match status" value="1"/>
</dbReference>
<dbReference type="GeneTree" id="ENSGT00940000157809"/>
<keyword evidence="5" id="KW-0479">Metal-binding</keyword>
<dbReference type="PRINTS" id="PR00814">
    <property type="entry name" value="BETAHAEM"/>
</dbReference>
<evidence type="ECO:0000256" key="4">
    <source>
        <dbReference type="ARBA" id="ARBA00022621"/>
    </source>
</evidence>
<dbReference type="PROSITE" id="PS01033">
    <property type="entry name" value="GLOBIN"/>
    <property type="match status" value="1"/>
</dbReference>
<dbReference type="GO" id="GO:0005344">
    <property type="term" value="F:oxygen carrier activity"/>
    <property type="evidence" value="ECO:0007669"/>
    <property type="project" value="UniProtKB-KW"/>
</dbReference>
<dbReference type="PANTHER" id="PTHR11442:SF7">
    <property type="entry name" value="HEMOGLOBIN SUBUNIT EPSILON"/>
    <property type="match status" value="1"/>
</dbReference>
<dbReference type="Gene3D" id="1.10.490.10">
    <property type="entry name" value="Globins"/>
    <property type="match status" value="1"/>
</dbReference>
<dbReference type="GO" id="GO:0019825">
    <property type="term" value="F:oxygen binding"/>
    <property type="evidence" value="ECO:0007669"/>
    <property type="project" value="InterPro"/>
</dbReference>
<dbReference type="FunCoup" id="A0A803K082">
    <property type="interactions" value="36"/>
</dbReference>
<feature type="chain" id="PRO_5031320861" evidence="8">
    <location>
        <begin position="23"/>
        <end position="187"/>
    </location>
</feature>
<gene>
    <name evidence="10" type="primary">LOC100037901</name>
</gene>
<comment type="similarity">
    <text evidence="1 7">Belongs to the globin family.</text>
</comment>
<dbReference type="AlphaFoldDB" id="A0A803K082"/>
<dbReference type="SUPFAM" id="SSF46458">
    <property type="entry name" value="Globin-like"/>
    <property type="match status" value="1"/>
</dbReference>
<evidence type="ECO:0000256" key="8">
    <source>
        <dbReference type="SAM" id="SignalP"/>
    </source>
</evidence>
<feature type="signal peptide" evidence="8">
    <location>
        <begin position="1"/>
        <end position="22"/>
    </location>
</feature>
<keyword evidence="2 7" id="KW-0813">Transport</keyword>
<evidence type="ECO:0000256" key="6">
    <source>
        <dbReference type="ARBA" id="ARBA00023004"/>
    </source>
</evidence>
<dbReference type="InterPro" id="IPR012292">
    <property type="entry name" value="Globin/Proto"/>
</dbReference>
<dbReference type="InterPro" id="IPR002337">
    <property type="entry name" value="Hemoglobin_b"/>
</dbReference>
<proteinExistence type="inferred from homology"/>
<keyword evidence="4 7" id="KW-0561">Oxygen transport</keyword>
<dbReference type="PANTHER" id="PTHR11442">
    <property type="entry name" value="HEMOGLOBIN FAMILY MEMBER"/>
    <property type="match status" value="1"/>
</dbReference>
<keyword evidence="6" id="KW-0408">Iron</keyword>
<evidence type="ECO:0000256" key="1">
    <source>
        <dbReference type="ARBA" id="ARBA00008705"/>
    </source>
</evidence>
<keyword evidence="8" id="KW-0732">Signal</keyword>
<reference evidence="10" key="2">
    <citation type="submission" date="2021-03" db="UniProtKB">
        <authorList>
            <consortium name="Ensembl"/>
        </authorList>
    </citation>
    <scope>IDENTIFICATION</scope>
</reference>
<dbReference type="InterPro" id="IPR009050">
    <property type="entry name" value="Globin-like_sf"/>
</dbReference>
<evidence type="ECO:0000259" key="9">
    <source>
        <dbReference type="PROSITE" id="PS01033"/>
    </source>
</evidence>
<protein>
    <submittedName>
        <fullName evidence="10">Hemoglobin subunit delta</fullName>
    </submittedName>
</protein>
<dbReference type="Ensembl" id="ENSXETT00000108898">
    <property type="protein sequence ID" value="ENSXETP00000113706"/>
    <property type="gene ID" value="ENSXETG00000045178"/>
</dbReference>
<evidence type="ECO:0000256" key="7">
    <source>
        <dbReference type="RuleBase" id="RU000356"/>
    </source>
</evidence>
<evidence type="ECO:0000256" key="3">
    <source>
        <dbReference type="ARBA" id="ARBA00022617"/>
    </source>
</evidence>
<dbReference type="GO" id="GO:0046872">
    <property type="term" value="F:metal ion binding"/>
    <property type="evidence" value="ECO:0007669"/>
    <property type="project" value="UniProtKB-KW"/>
</dbReference>
<reference evidence="10" key="1">
    <citation type="journal article" date="2010" name="Science">
        <title>The genome of the Western clawed frog Xenopus tropicalis.</title>
        <authorList>
            <person name="Hellsten U."/>
            <person name="Harland R.M."/>
            <person name="Gilchrist M.J."/>
            <person name="Hendrix D."/>
            <person name="Jurka J."/>
            <person name="Kapitonov V."/>
            <person name="Ovcharenko I."/>
            <person name="Putnam N.H."/>
            <person name="Shu S."/>
            <person name="Taher L."/>
            <person name="Blitz I.L."/>
            <person name="Blumberg B."/>
            <person name="Dichmann D.S."/>
            <person name="Dubchak I."/>
            <person name="Amaya E."/>
            <person name="Detter J.C."/>
            <person name="Fletcher R."/>
            <person name="Gerhard D.S."/>
            <person name="Goodstein D."/>
            <person name="Graves T."/>
            <person name="Grigoriev I.V."/>
            <person name="Grimwood J."/>
            <person name="Kawashima T."/>
            <person name="Lindquist E."/>
            <person name="Lucas S.M."/>
            <person name="Mead P.E."/>
            <person name="Mitros T."/>
            <person name="Ogino H."/>
            <person name="Ohta Y."/>
            <person name="Poliakov A.V."/>
            <person name="Pollet N."/>
            <person name="Robert J."/>
            <person name="Salamov A."/>
            <person name="Sater A.K."/>
            <person name="Schmutz J."/>
            <person name="Terry A."/>
            <person name="Vize P.D."/>
            <person name="Warren W.C."/>
            <person name="Wells D."/>
            <person name="Wills A."/>
            <person name="Wilson R.K."/>
            <person name="Zimmerman L.B."/>
            <person name="Zorn A.M."/>
            <person name="Grainger R."/>
            <person name="Grammer T."/>
            <person name="Khokha M.K."/>
            <person name="Richardson P.M."/>
            <person name="Rokhsar D.S."/>
        </authorList>
    </citation>
    <scope>NUCLEOTIDE SEQUENCE [LARGE SCALE GENOMIC DNA]</scope>
    <source>
        <strain evidence="10">Nigerian</strain>
    </source>
</reference>
<dbReference type="InterPro" id="IPR000971">
    <property type="entry name" value="Globin"/>
</dbReference>